<feature type="binding site" evidence="7">
    <location>
        <position position="198"/>
    </location>
    <ligand>
        <name>chlorophyll a</name>
        <dbReference type="ChEBI" id="CHEBI:58416"/>
        <label>1</label>
    </ligand>
</feature>
<feature type="binding site" evidence="7">
    <location>
        <position position="202"/>
    </location>
    <ligand>
        <name>chlorophyll a</name>
        <dbReference type="ChEBI" id="CHEBI:58416"/>
        <label>1</label>
    </ligand>
</feature>
<reference evidence="10" key="2">
    <citation type="journal article" date="2007" name="Plant Physiol.">
        <title>Tracing the evolution of the light-harvesting antennae in chlorophyll a/b-containing organisms.</title>
        <authorList>
            <person name="Koziol A.G."/>
            <person name="Borza T."/>
            <person name="Ishida K."/>
            <person name="Keeling P."/>
            <person name="Lee R.W."/>
            <person name="Durnford D.G."/>
        </authorList>
    </citation>
    <scope>NUCLEOTIDE SEQUENCE</scope>
</reference>
<evidence type="ECO:0000256" key="2">
    <source>
        <dbReference type="ARBA" id="ARBA00022494"/>
    </source>
</evidence>
<dbReference type="GO" id="GO:0009535">
    <property type="term" value="C:chloroplast thylakoid membrane"/>
    <property type="evidence" value="ECO:0007669"/>
    <property type="project" value="UniProtKB-SubCell"/>
</dbReference>
<evidence type="ECO:0000313" key="11">
    <source>
        <dbReference type="EMBL" id="LAC45508.1"/>
    </source>
</evidence>
<feature type="binding site" description="axial binding residue" evidence="7">
    <location>
        <position position="169"/>
    </location>
    <ligand>
        <name>chlorophyll b</name>
        <dbReference type="ChEBI" id="CHEBI:61721"/>
        <label>1</label>
    </ligand>
    <ligandPart>
        <name>Mg</name>
        <dbReference type="ChEBI" id="CHEBI:25107"/>
    </ligandPart>
</feature>
<keyword evidence="3 8" id="KW-0150">Chloroplast</keyword>
<feature type="binding site" description="axial binding residue" evidence="7">
    <location>
        <position position="90"/>
    </location>
    <ligand>
        <name>chlorophyll b</name>
        <dbReference type="ChEBI" id="CHEBI:61721"/>
        <label>1</label>
    </ligand>
    <ligandPart>
        <name>Mg</name>
        <dbReference type="ChEBI" id="CHEBI:25107"/>
    </ligandPart>
</feature>
<evidence type="ECO:0000256" key="8">
    <source>
        <dbReference type="RuleBase" id="RU363080"/>
    </source>
</evidence>
<dbReference type="SUPFAM" id="SSF103511">
    <property type="entry name" value="Chlorophyll a-b binding protein"/>
    <property type="match status" value="1"/>
</dbReference>
<proteinExistence type="evidence at transcript level"/>
<feature type="binding site" evidence="7">
    <location>
        <position position="216"/>
    </location>
    <ligand>
        <name>chlorophyll a</name>
        <dbReference type="ChEBI" id="CHEBI:58416"/>
        <label>5</label>
    </ligand>
</feature>
<evidence type="ECO:0000256" key="4">
    <source>
        <dbReference type="ARBA" id="ARBA00022531"/>
    </source>
</evidence>
<feature type="binding site" evidence="7">
    <location>
        <position position="199"/>
    </location>
    <ligand>
        <name>chlorophyll a</name>
        <dbReference type="ChEBI" id="CHEBI:58416"/>
        <label>1</label>
    </ligand>
</feature>
<evidence type="ECO:0000256" key="6">
    <source>
        <dbReference type="ARBA" id="ARBA00022991"/>
    </source>
</evidence>
<evidence type="ECO:0000256" key="7">
    <source>
        <dbReference type="PIRSR" id="PIRSR601344-1"/>
    </source>
</evidence>
<keyword evidence="6 8" id="KW-0157">Chromophore</keyword>
<dbReference type="EMBL" id="BK006023">
    <property type="protein sequence ID" value="DAA05926.1"/>
    <property type="molecule type" value="mRNA"/>
</dbReference>
<evidence type="ECO:0000313" key="9">
    <source>
        <dbReference type="EMBL" id="ABD37882.1"/>
    </source>
</evidence>
<comment type="subcellular location">
    <subcellularLocation>
        <location evidence="1 8">Plastid</location>
        <location evidence="1 8">Chloroplast thylakoid membrane</location>
    </subcellularLocation>
</comment>
<dbReference type="GO" id="GO:0009523">
    <property type="term" value="C:photosystem II"/>
    <property type="evidence" value="ECO:0007669"/>
    <property type="project" value="UniProtKB-KW"/>
</dbReference>
<protein>
    <recommendedName>
        <fullName evidence="8">Chlorophyll a-b binding protein, chloroplastic</fullName>
    </recommendedName>
</protein>
<dbReference type="InterPro" id="IPR022796">
    <property type="entry name" value="Chloroa_b-bind"/>
</dbReference>
<reference evidence="11" key="3">
    <citation type="journal article" date="2021" name="Plant Cell">
        <title>Unique peripheral antennas in the photosystems of the streptophyte alga Mesostigma viride.</title>
        <authorList>
            <person name="Aso M."/>
            <person name="Matsumae R."/>
            <person name="Tanaka A."/>
            <person name="Tanaka R."/>
            <person name="Takabayashi A."/>
        </authorList>
    </citation>
    <scope>NUCLEOTIDE SEQUENCE</scope>
    <source>
        <tissue evidence="11">Whole cell</tissue>
    </source>
</reference>
<evidence type="ECO:0000256" key="1">
    <source>
        <dbReference type="ARBA" id="ARBA00004334"/>
    </source>
</evidence>
<reference evidence="9" key="1">
    <citation type="submission" date="2006-01" db="EMBL/GenBank/DDBJ databases">
        <title>Antenna proteins of the green alga Mesostigma viride.</title>
        <authorList>
            <person name="Borza T.C."/>
            <person name="Lee R.W."/>
        </authorList>
    </citation>
    <scope>NUCLEOTIDE SEQUENCE</scope>
    <source>
        <strain evidence="9">CCMP2046</strain>
    </source>
</reference>
<evidence type="ECO:0000256" key="5">
    <source>
        <dbReference type="ARBA" id="ARBA00022640"/>
    </source>
</evidence>
<feature type="binding site" evidence="7">
    <location>
        <position position="72"/>
    </location>
    <ligand>
        <name>chlorophyll a</name>
        <dbReference type="ChEBI" id="CHEBI:58416"/>
        <label>1</label>
    </ligand>
</feature>
<name>A2SY16_MESVI</name>
<dbReference type="GO" id="GO:0016168">
    <property type="term" value="F:chlorophyll binding"/>
    <property type="evidence" value="ECO:0007669"/>
    <property type="project" value="UniProtKB-KW"/>
</dbReference>
<dbReference type="GO" id="GO:0009522">
    <property type="term" value="C:photosystem I"/>
    <property type="evidence" value="ECO:0007669"/>
    <property type="project" value="UniProtKB-KW"/>
</dbReference>
<evidence type="ECO:0000313" key="10">
    <source>
        <dbReference type="EMBL" id="DAA05926.1"/>
    </source>
</evidence>
<keyword evidence="4 8" id="KW-0602">Photosynthesis</keyword>
<dbReference type="InterPro" id="IPR001344">
    <property type="entry name" value="Chloro_AB-bd_pln"/>
</dbReference>
<dbReference type="Pfam" id="PF00504">
    <property type="entry name" value="Chloroa_b-bind"/>
    <property type="match status" value="1"/>
</dbReference>
<comment type="similarity">
    <text evidence="8">Belongs to the light-harvesting chlorophyll a/b-binding (LHC) protein family.</text>
</comment>
<keyword evidence="8" id="KW-0604">Photosystem II</keyword>
<evidence type="ECO:0000256" key="3">
    <source>
        <dbReference type="ARBA" id="ARBA00022528"/>
    </source>
</evidence>
<dbReference type="GO" id="GO:0009765">
    <property type="term" value="P:photosynthesis, light harvesting"/>
    <property type="evidence" value="ECO:0007669"/>
    <property type="project" value="InterPro"/>
</dbReference>
<dbReference type="AlphaFoldDB" id="A2SY16"/>
<sequence length="246" mass="26684">MAASVSQMIQASTFLGSKVAPVARATAAKPQAKFAVFAAKADRPLWCPGIPAPSYLDGSLPGDFGYDPLSLSNSPDKLKWMVQAELQNARWAMLGVAGMLSVDLLQGILPDNVPQWYDAPLLADVYPAEWKSLFIIQMILMGFVEARRWADINTPGSANVDPVFNNNKLPDSGTPGYPGGMFDPLGFSKGNLEESKWKELRNGRLAMVASLGMFIQYDATGKSPLTNLADHLADPWHNNVCALLPF</sequence>
<accession>A2SY16</accession>
<feature type="binding site" evidence="7">
    <location>
        <position position="204"/>
    </location>
    <ligand>
        <name>chlorophyll a</name>
        <dbReference type="ChEBI" id="CHEBI:58416"/>
        <label>1</label>
    </ligand>
</feature>
<feature type="binding site" evidence="7">
    <location>
        <position position="85"/>
    </location>
    <ligand>
        <name>chlorophyll a</name>
        <dbReference type="ChEBI" id="CHEBI:58416"/>
        <label>1</label>
    </ligand>
</feature>
<keyword evidence="8" id="KW-0603">Photosystem I</keyword>
<dbReference type="Gene3D" id="1.10.3460.10">
    <property type="entry name" value="Chlorophyll a/b binding protein domain"/>
    <property type="match status" value="1"/>
</dbReference>
<gene>
    <name evidence="11" type="primary">LHCA2</name>
</gene>
<dbReference type="PANTHER" id="PTHR21649">
    <property type="entry name" value="CHLOROPHYLL A/B BINDING PROTEIN"/>
    <property type="match status" value="1"/>
</dbReference>
<organism evidence="9">
    <name type="scientific">Mesostigma viride</name>
    <name type="common">Green alga</name>
    <dbReference type="NCBI Taxonomy" id="41882"/>
    <lineage>
        <taxon>Eukaryota</taxon>
        <taxon>Viridiplantae</taxon>
        <taxon>Streptophyta</taxon>
        <taxon>Mesostigmatophyceae</taxon>
        <taxon>Mesostigmatales</taxon>
        <taxon>Mesostigmataceae</taxon>
        <taxon>Mesostigma</taxon>
    </lineage>
</organism>
<keyword evidence="2 7" id="KW-0148">Chlorophyll</keyword>
<dbReference type="EMBL" id="ICQU01000023">
    <property type="protein sequence ID" value="LAC45508.1"/>
    <property type="molecule type" value="mRNA"/>
</dbReference>
<keyword evidence="8" id="KW-0793">Thylakoid</keyword>
<keyword evidence="5 8" id="KW-0934">Plastid</keyword>
<feature type="binding site" evidence="7">
    <location>
        <position position="231"/>
    </location>
    <ligand>
        <name>chlorophyll a</name>
        <dbReference type="ChEBI" id="CHEBI:58416"/>
        <label>1</label>
    </ligand>
</feature>
<comment type="function">
    <text evidence="8">The light-harvesting complex (LHC) functions as a light receptor, it captures and delivers excitation energy to photosystems with which it is closely associated.</text>
</comment>
<dbReference type="EMBL" id="DQ370070">
    <property type="protein sequence ID" value="ABD37882.1"/>
    <property type="molecule type" value="mRNA"/>
</dbReference>